<dbReference type="EMBL" id="JBHRTS010000005">
    <property type="protein sequence ID" value="MFC3194603.1"/>
    <property type="molecule type" value="Genomic_DNA"/>
</dbReference>
<evidence type="ECO:0000313" key="3">
    <source>
        <dbReference type="Proteomes" id="UP001595533"/>
    </source>
</evidence>
<sequence>MMHKHLFFLLSLSMLTAHTATANPQGMTEQVLKISPAAFYPLHGGVISSFNGCFLSRLGLGGEPDGPMYAGVSLPPGSVITRVVGHFYDITNPSSGPRPKMEFRQHDGTGNLNTLATIINPDMTTDFLAYYPYEVDLDPDFSVMEGDFFDLLFIPQGPTQNANYICGVDVFYQPATP</sequence>
<proteinExistence type="predicted"/>
<keyword evidence="3" id="KW-1185">Reference proteome</keyword>
<evidence type="ECO:0000313" key="2">
    <source>
        <dbReference type="EMBL" id="MFC3194603.1"/>
    </source>
</evidence>
<reference evidence="3" key="1">
    <citation type="journal article" date="2019" name="Int. J. Syst. Evol. Microbiol.">
        <title>The Global Catalogue of Microorganisms (GCM) 10K type strain sequencing project: providing services to taxonomists for standard genome sequencing and annotation.</title>
        <authorList>
            <consortium name="The Broad Institute Genomics Platform"/>
            <consortium name="The Broad Institute Genome Sequencing Center for Infectious Disease"/>
            <person name="Wu L."/>
            <person name="Ma J."/>
        </authorList>
    </citation>
    <scope>NUCLEOTIDE SEQUENCE [LARGE SCALE GENOMIC DNA]</scope>
    <source>
        <strain evidence="3">KCTC 42953</strain>
    </source>
</reference>
<name>A0ABV7JEE8_9GAMM</name>
<gene>
    <name evidence="2" type="ORF">ACFODZ_10180</name>
</gene>
<comment type="caution">
    <text evidence="2">The sequence shown here is derived from an EMBL/GenBank/DDBJ whole genome shotgun (WGS) entry which is preliminary data.</text>
</comment>
<evidence type="ECO:0000256" key="1">
    <source>
        <dbReference type="SAM" id="SignalP"/>
    </source>
</evidence>
<accession>A0ABV7JEE8</accession>
<feature type="signal peptide" evidence="1">
    <location>
        <begin position="1"/>
        <end position="22"/>
    </location>
</feature>
<feature type="chain" id="PRO_5045574840" description="Secreted protein" evidence="1">
    <location>
        <begin position="23"/>
        <end position="177"/>
    </location>
</feature>
<organism evidence="2 3">
    <name type="scientific">Marinicella sediminis</name>
    <dbReference type="NCBI Taxonomy" id="1792834"/>
    <lineage>
        <taxon>Bacteria</taxon>
        <taxon>Pseudomonadati</taxon>
        <taxon>Pseudomonadota</taxon>
        <taxon>Gammaproteobacteria</taxon>
        <taxon>Lysobacterales</taxon>
        <taxon>Marinicellaceae</taxon>
        <taxon>Marinicella</taxon>
    </lineage>
</organism>
<keyword evidence="1" id="KW-0732">Signal</keyword>
<evidence type="ECO:0008006" key="4">
    <source>
        <dbReference type="Google" id="ProtNLM"/>
    </source>
</evidence>
<dbReference type="Proteomes" id="UP001595533">
    <property type="component" value="Unassembled WGS sequence"/>
</dbReference>
<protein>
    <recommendedName>
        <fullName evidence="4">Secreted protein</fullName>
    </recommendedName>
</protein>
<dbReference type="RefSeq" id="WP_077410661.1">
    <property type="nucleotide sequence ID" value="NZ_JBHRTS010000005.1"/>
</dbReference>